<keyword evidence="7" id="KW-1185">Reference proteome</keyword>
<dbReference type="AlphaFoldDB" id="A0A1L3ZXB0"/>
<dbReference type="GO" id="GO:0004497">
    <property type="term" value="F:monooxygenase activity"/>
    <property type="evidence" value="ECO:0007669"/>
    <property type="project" value="UniProtKB-KW"/>
</dbReference>
<dbReference type="STRING" id="1921510.BSL82_14050"/>
<feature type="domain" description="Luciferase-like" evidence="5">
    <location>
        <begin position="28"/>
        <end position="343"/>
    </location>
</feature>
<dbReference type="GO" id="GO:0016705">
    <property type="term" value="F:oxidoreductase activity, acting on paired donors, with incorporation or reduction of molecular oxygen"/>
    <property type="evidence" value="ECO:0007669"/>
    <property type="project" value="InterPro"/>
</dbReference>
<evidence type="ECO:0000256" key="2">
    <source>
        <dbReference type="ARBA" id="ARBA00022643"/>
    </source>
</evidence>
<evidence type="ECO:0000259" key="5">
    <source>
        <dbReference type="Pfam" id="PF00296"/>
    </source>
</evidence>
<keyword evidence="4 6" id="KW-0503">Monooxygenase</keyword>
<dbReference type="PANTHER" id="PTHR42847">
    <property type="entry name" value="ALKANESULFONATE MONOOXYGENASE"/>
    <property type="match status" value="1"/>
</dbReference>
<reference evidence="7" key="1">
    <citation type="submission" date="2016-11" db="EMBL/GenBank/DDBJ databases">
        <title>Complete Genome Sequence of alachlor-degrading Sphingomonas sp. strain JJ-A5.</title>
        <authorList>
            <person name="Lee H."/>
            <person name="Ka J.-O."/>
        </authorList>
    </citation>
    <scope>NUCLEOTIDE SEQUENCE [LARGE SCALE GENOMIC DNA]</scope>
    <source>
        <strain evidence="7">JJ-A5</strain>
    </source>
</reference>
<keyword evidence="1" id="KW-0285">Flavoprotein</keyword>
<dbReference type="SUPFAM" id="SSF51679">
    <property type="entry name" value="Bacterial luciferase-like"/>
    <property type="match status" value="1"/>
</dbReference>
<dbReference type="EMBL" id="CP018221">
    <property type="protein sequence ID" value="API60272.1"/>
    <property type="molecule type" value="Genomic_DNA"/>
</dbReference>
<proteinExistence type="predicted"/>
<keyword evidence="2" id="KW-0288">FMN</keyword>
<dbReference type="InterPro" id="IPR011251">
    <property type="entry name" value="Luciferase-like_dom"/>
</dbReference>
<dbReference type="InterPro" id="IPR050172">
    <property type="entry name" value="SsuD_RutA_monooxygenase"/>
</dbReference>
<dbReference type="Pfam" id="PF00296">
    <property type="entry name" value="Bac_luciferase"/>
    <property type="match status" value="1"/>
</dbReference>
<evidence type="ECO:0000313" key="6">
    <source>
        <dbReference type="EMBL" id="API60272.1"/>
    </source>
</evidence>
<protein>
    <submittedName>
        <fullName evidence="6">Monooxygenase</fullName>
    </submittedName>
</protein>
<evidence type="ECO:0000256" key="1">
    <source>
        <dbReference type="ARBA" id="ARBA00022630"/>
    </source>
</evidence>
<dbReference type="Proteomes" id="UP000182063">
    <property type="component" value="Chromosome"/>
</dbReference>
<sequence length="375" mass="41238">MSQAPAPARSAANSMSSESRLKLGLFGANCSGGMAATNVPERWDGSWESNLALARMADEAGLEFLLPIARWRGYDGDTGFQNKILETATWATGLLASTRKITVFATVHTAFFHPLVAAKQIATMDQIGGGRAGLNIVCGWNDVEYGMLGLHLPLDSADRYAYGQEWYDILRRIWSSDTPFDWDGKYFQLKQVISEPKLNGGTLPPTINAGASSLGRDFGARNADVCFVVMSDLDTGQKDVAAIKAHAKGHYDRDVEVFTNCYVVCRPTVAQAQDYHHYYVEEQADWPAAEQLMASLGMTSKSFPPEFYTMYRSRFAAGHGAYPIVGDPDHVADQLEKVSQAGYAGTTISFVNYLDELPYFRDEVLPRLQAKGLRA</sequence>
<organism evidence="6 7">
    <name type="scientific">Tardibacter chloracetimidivorans</name>
    <dbReference type="NCBI Taxonomy" id="1921510"/>
    <lineage>
        <taxon>Bacteria</taxon>
        <taxon>Pseudomonadati</taxon>
        <taxon>Pseudomonadota</taxon>
        <taxon>Alphaproteobacteria</taxon>
        <taxon>Sphingomonadales</taxon>
        <taxon>Sphingomonadaceae</taxon>
        <taxon>Tardibacter</taxon>
    </lineage>
</organism>
<dbReference type="OrthoDB" id="9814695at2"/>
<dbReference type="CDD" id="cd01094">
    <property type="entry name" value="Alkanesulfonate_monoxygenase"/>
    <property type="match status" value="1"/>
</dbReference>
<keyword evidence="3" id="KW-0560">Oxidoreductase</keyword>
<dbReference type="RefSeq" id="WP_072597969.1">
    <property type="nucleotide sequence ID" value="NZ_CP018221.1"/>
</dbReference>
<dbReference type="InterPro" id="IPR036661">
    <property type="entry name" value="Luciferase-like_sf"/>
</dbReference>
<gene>
    <name evidence="6" type="ORF">BSL82_14050</name>
</gene>
<dbReference type="PANTHER" id="PTHR42847:SF4">
    <property type="entry name" value="ALKANESULFONATE MONOOXYGENASE-RELATED"/>
    <property type="match status" value="1"/>
</dbReference>
<evidence type="ECO:0000313" key="7">
    <source>
        <dbReference type="Proteomes" id="UP000182063"/>
    </source>
</evidence>
<dbReference type="Gene3D" id="3.20.20.30">
    <property type="entry name" value="Luciferase-like domain"/>
    <property type="match status" value="1"/>
</dbReference>
<name>A0A1L3ZXB0_9SPHN</name>
<dbReference type="KEGG" id="sphj:BSL82_14050"/>
<evidence type="ECO:0000256" key="3">
    <source>
        <dbReference type="ARBA" id="ARBA00023002"/>
    </source>
</evidence>
<accession>A0A1L3ZXB0</accession>
<evidence type="ECO:0000256" key="4">
    <source>
        <dbReference type="ARBA" id="ARBA00023033"/>
    </source>
</evidence>